<evidence type="ECO:0000313" key="1">
    <source>
        <dbReference type="EMBL" id="MFD2464439.1"/>
    </source>
</evidence>
<gene>
    <name evidence="1" type="ORF">ACFSYJ_37890</name>
</gene>
<reference evidence="2" key="1">
    <citation type="journal article" date="2019" name="Int. J. Syst. Evol. Microbiol.">
        <title>The Global Catalogue of Microorganisms (GCM) 10K type strain sequencing project: providing services to taxonomists for standard genome sequencing and annotation.</title>
        <authorList>
            <consortium name="The Broad Institute Genomics Platform"/>
            <consortium name="The Broad Institute Genome Sequencing Center for Infectious Disease"/>
            <person name="Wu L."/>
            <person name="Ma J."/>
        </authorList>
    </citation>
    <scope>NUCLEOTIDE SEQUENCE [LARGE SCALE GENOMIC DNA]</scope>
    <source>
        <strain evidence="2">CGMCC 4.7643</strain>
    </source>
</reference>
<dbReference type="EMBL" id="JBHUKU010000026">
    <property type="protein sequence ID" value="MFD2464439.1"/>
    <property type="molecule type" value="Genomic_DNA"/>
</dbReference>
<name>A0ABW5GUD5_9PSEU</name>
<dbReference type="Proteomes" id="UP001597419">
    <property type="component" value="Unassembled WGS sequence"/>
</dbReference>
<keyword evidence="2" id="KW-1185">Reference proteome</keyword>
<proteinExistence type="predicted"/>
<organism evidence="1 2">
    <name type="scientific">Amycolatopsis samaneae</name>
    <dbReference type="NCBI Taxonomy" id="664691"/>
    <lineage>
        <taxon>Bacteria</taxon>
        <taxon>Bacillati</taxon>
        <taxon>Actinomycetota</taxon>
        <taxon>Actinomycetes</taxon>
        <taxon>Pseudonocardiales</taxon>
        <taxon>Pseudonocardiaceae</taxon>
        <taxon>Amycolatopsis</taxon>
    </lineage>
</organism>
<protein>
    <submittedName>
        <fullName evidence="1">Uncharacterized protein</fullName>
    </submittedName>
</protein>
<evidence type="ECO:0000313" key="2">
    <source>
        <dbReference type="Proteomes" id="UP001597419"/>
    </source>
</evidence>
<accession>A0ABW5GUD5</accession>
<sequence>MFVHVSGDGARVAEGDDCTRLHVASELDPAATGAALREAGLGELADGRDDARLSVEALRAAASRDPVGEDWPGRWDAMLAYAARKGWLDGEKVTAHVEYRPSA</sequence>
<comment type="caution">
    <text evidence="1">The sequence shown here is derived from an EMBL/GenBank/DDBJ whole genome shotgun (WGS) entry which is preliminary data.</text>
</comment>
<dbReference type="RefSeq" id="WP_345385492.1">
    <property type="nucleotide sequence ID" value="NZ_BAABHG010000001.1"/>
</dbReference>